<dbReference type="EMBL" id="CP015136">
    <property type="protein sequence ID" value="AMY12190.1"/>
    <property type="molecule type" value="Genomic_DNA"/>
</dbReference>
<feature type="transmembrane region" description="Helical" evidence="1">
    <location>
        <begin position="46"/>
        <end position="70"/>
    </location>
</feature>
<evidence type="ECO:0000259" key="2">
    <source>
        <dbReference type="Pfam" id="PF02517"/>
    </source>
</evidence>
<feature type="transmembrane region" description="Helical" evidence="1">
    <location>
        <begin position="82"/>
        <end position="102"/>
    </location>
</feature>
<feature type="transmembrane region" description="Helical" evidence="1">
    <location>
        <begin position="127"/>
        <end position="147"/>
    </location>
</feature>
<evidence type="ECO:0000313" key="3">
    <source>
        <dbReference type="EMBL" id="AMY12190.1"/>
    </source>
</evidence>
<dbReference type="GO" id="GO:0004175">
    <property type="term" value="F:endopeptidase activity"/>
    <property type="evidence" value="ECO:0007669"/>
    <property type="project" value="UniProtKB-ARBA"/>
</dbReference>
<feature type="transmembrane region" description="Helical" evidence="1">
    <location>
        <begin position="159"/>
        <end position="179"/>
    </location>
</feature>
<dbReference type="Proteomes" id="UP000076079">
    <property type="component" value="Chromosome"/>
</dbReference>
<reference evidence="3 4" key="1">
    <citation type="journal article" date="2016" name="Genome Announc.">
        <title>First Complete Genome Sequence of a Subdivision 6 Acidobacterium Strain.</title>
        <authorList>
            <person name="Huang S."/>
            <person name="Vieira S."/>
            <person name="Bunk B."/>
            <person name="Riedel T."/>
            <person name="Sproer C."/>
            <person name="Overmann J."/>
        </authorList>
    </citation>
    <scope>NUCLEOTIDE SEQUENCE [LARGE SCALE GENOMIC DNA]</scope>
    <source>
        <strain evidence="4">DSM 100886 HEG_-6_39</strain>
    </source>
</reference>
<keyword evidence="4" id="KW-1185">Reference proteome</keyword>
<name>A0A143PVW8_LUTPR</name>
<keyword evidence="1" id="KW-0472">Membrane</keyword>
<proteinExistence type="predicted"/>
<evidence type="ECO:0000256" key="1">
    <source>
        <dbReference type="SAM" id="Phobius"/>
    </source>
</evidence>
<dbReference type="GO" id="GO:0006508">
    <property type="term" value="P:proteolysis"/>
    <property type="evidence" value="ECO:0007669"/>
    <property type="project" value="UniProtKB-KW"/>
</dbReference>
<keyword evidence="3" id="KW-0378">Hydrolase</keyword>
<keyword evidence="1" id="KW-1133">Transmembrane helix</keyword>
<evidence type="ECO:0000313" key="4">
    <source>
        <dbReference type="Proteomes" id="UP000076079"/>
    </source>
</evidence>
<keyword evidence="3" id="KW-0645">Protease</keyword>
<dbReference type="AlphaFoldDB" id="A0A143PVW8"/>
<dbReference type="GO" id="GO:0080120">
    <property type="term" value="P:CAAX-box protein maturation"/>
    <property type="evidence" value="ECO:0007669"/>
    <property type="project" value="UniProtKB-ARBA"/>
</dbReference>
<feature type="transmembrane region" description="Helical" evidence="1">
    <location>
        <begin position="224"/>
        <end position="240"/>
    </location>
</feature>
<gene>
    <name evidence="3" type="ORF">LuPra_05463</name>
</gene>
<feature type="transmembrane region" description="Helical" evidence="1">
    <location>
        <begin position="200"/>
        <end position="218"/>
    </location>
</feature>
<accession>A0A143PVW8</accession>
<reference evidence="4" key="2">
    <citation type="submission" date="2016-04" db="EMBL/GenBank/DDBJ databases">
        <title>First Complete Genome Sequence of a Subdivision 6 Acidobacterium.</title>
        <authorList>
            <person name="Huang S."/>
            <person name="Vieira S."/>
            <person name="Bunk B."/>
            <person name="Riedel T."/>
            <person name="Sproeer C."/>
            <person name="Overmann J."/>
        </authorList>
    </citation>
    <scope>NUCLEOTIDE SEQUENCE [LARGE SCALE GENOMIC DNA]</scope>
    <source>
        <strain evidence="4">DSM 100886 HEG_-6_39</strain>
    </source>
</reference>
<dbReference type="InterPro" id="IPR003675">
    <property type="entry name" value="Rce1/LyrA-like_dom"/>
</dbReference>
<sequence>MQRWRQGALPQRNIYMVSAPDAFDTPPQPLEAPAPDMPRVSRALSILEVLLCSGFPTQLLIGGLLIGLGLRVTSSDALPFRFIVAVSLLDTLAIVLLVVLFLRLRGEDASRVLLGAGSVWREVRRGLAYLPLVFGLVIALGSIVQSLAPWMHNVPENPLQAMLTSPWRVGIFALVVVLAGGVREEVQRGFILHRFDRDLGGARLGLALFSIAFGLGHLTQGLDAALITGMLGLLWGVMYLRRRSVVAPAISHSLFNLIEIALYQYASKHGLLPPT</sequence>
<organism evidence="3 4">
    <name type="scientific">Luteitalea pratensis</name>
    <dbReference type="NCBI Taxonomy" id="1855912"/>
    <lineage>
        <taxon>Bacteria</taxon>
        <taxon>Pseudomonadati</taxon>
        <taxon>Acidobacteriota</taxon>
        <taxon>Vicinamibacteria</taxon>
        <taxon>Vicinamibacterales</taxon>
        <taxon>Vicinamibacteraceae</taxon>
        <taxon>Luteitalea</taxon>
    </lineage>
</organism>
<dbReference type="KEGG" id="abac:LuPra_05463"/>
<dbReference type="OrthoDB" id="3525895at2"/>
<dbReference type="STRING" id="1855912.LuPra_05463"/>
<feature type="domain" description="CAAX prenyl protease 2/Lysostaphin resistance protein A-like" evidence="2">
    <location>
        <begin position="171"/>
        <end position="258"/>
    </location>
</feature>
<dbReference type="Pfam" id="PF02517">
    <property type="entry name" value="Rce1-like"/>
    <property type="match status" value="1"/>
</dbReference>
<dbReference type="RefSeq" id="WP_110173666.1">
    <property type="nucleotide sequence ID" value="NZ_CP015136.1"/>
</dbReference>
<protein>
    <submittedName>
        <fullName evidence="3">CAAX amino terminal protease self-immunity</fullName>
    </submittedName>
</protein>
<keyword evidence="1" id="KW-0812">Transmembrane</keyword>